<proteinExistence type="predicted"/>
<sequence length="380" mass="41677">MNMMVVMSSAETIRVEKLTKPAEIDGLSAAWRSLGANSFAPAGSFLQPWLAPALKAYGPKHPAEILALWQGNELCGLFALQTGGGPLKRAWVSPLSFSGTPLIAAHDPASVLQAFLGAQRGRAIQLRTIPASGPFWDMLVTAAASVGGAVEILNRWERAALAAQPSFEDWFSGNFERKRRKEFRRLRSRLGEEGRLESLAWAPGDPVDPWVDELIALEALGWKGRRGTALATDVVMANSFRDALHHLAGEGSLRFWKIAFNGKPIAMMSGIVKGDQGWLGKIAYDESFARYSPGVMLILDATERLIDKERLALVDSCAIPGHPMISNIWRDRIALCDVMIRGPGLPAPAFRLLVEAEKARVAARAMAKSFFYRVMRRKES</sequence>
<reference evidence="1" key="1">
    <citation type="submission" date="2021-01" db="EMBL/GenBank/DDBJ databases">
        <authorList>
            <person name="Sun Q."/>
        </authorList>
    </citation>
    <scope>NUCLEOTIDE SEQUENCE</scope>
    <source>
        <strain evidence="1">YIM B02566</strain>
    </source>
</reference>
<gene>
    <name evidence="1" type="ORF">JHL16_18270</name>
</gene>
<evidence type="ECO:0000313" key="1">
    <source>
        <dbReference type="EMBL" id="MBK1868304.1"/>
    </source>
</evidence>
<dbReference type="EMBL" id="JAENHL010000007">
    <property type="protein sequence ID" value="MBK1868304.1"/>
    <property type="molecule type" value="Genomic_DNA"/>
</dbReference>
<dbReference type="Proteomes" id="UP000616151">
    <property type="component" value="Unassembled WGS sequence"/>
</dbReference>
<keyword evidence="2" id="KW-1185">Reference proteome</keyword>
<protein>
    <submittedName>
        <fullName evidence="1">GNAT family N-acetyltransferase</fullName>
    </submittedName>
</protein>
<comment type="caution">
    <text evidence="1">The sequence shown here is derived from an EMBL/GenBank/DDBJ whole genome shotgun (WGS) entry which is preliminary data.</text>
</comment>
<accession>A0ACC5R6M3</accession>
<organism evidence="1 2">
    <name type="scientific">Taklimakanibacter albus</name>
    <dbReference type="NCBI Taxonomy" id="2800327"/>
    <lineage>
        <taxon>Bacteria</taxon>
        <taxon>Pseudomonadati</taxon>
        <taxon>Pseudomonadota</taxon>
        <taxon>Alphaproteobacteria</taxon>
        <taxon>Hyphomicrobiales</taxon>
        <taxon>Aestuariivirgaceae</taxon>
        <taxon>Taklimakanibacter</taxon>
    </lineage>
</organism>
<name>A0ACC5R6M3_9HYPH</name>
<evidence type="ECO:0000313" key="2">
    <source>
        <dbReference type="Proteomes" id="UP000616151"/>
    </source>
</evidence>